<organism evidence="3 4">
    <name type="scientific">Pandoraea iniqua</name>
    <dbReference type="NCBI Taxonomy" id="2508288"/>
    <lineage>
        <taxon>Bacteria</taxon>
        <taxon>Pseudomonadati</taxon>
        <taxon>Pseudomonadota</taxon>
        <taxon>Betaproteobacteria</taxon>
        <taxon>Burkholderiales</taxon>
        <taxon>Burkholderiaceae</taxon>
        <taxon>Pandoraea</taxon>
    </lineage>
</organism>
<evidence type="ECO:0000313" key="3">
    <source>
        <dbReference type="EMBL" id="VVE15125.1"/>
    </source>
</evidence>
<accession>A0A5E4VVW8</accession>
<keyword evidence="2" id="KW-0472">Membrane</keyword>
<dbReference type="Proteomes" id="UP000333828">
    <property type="component" value="Unassembled WGS sequence"/>
</dbReference>
<protein>
    <submittedName>
        <fullName evidence="3">Uncharacterized protein</fullName>
    </submittedName>
</protein>
<dbReference type="AlphaFoldDB" id="A0A5E4VVW8"/>
<feature type="region of interest" description="Disordered" evidence="1">
    <location>
        <begin position="114"/>
        <end position="137"/>
    </location>
</feature>
<feature type="transmembrane region" description="Helical" evidence="2">
    <location>
        <begin position="47"/>
        <end position="73"/>
    </location>
</feature>
<dbReference type="EMBL" id="CABPSI010000003">
    <property type="protein sequence ID" value="VVE15125.1"/>
    <property type="molecule type" value="Genomic_DNA"/>
</dbReference>
<keyword evidence="2" id="KW-0812">Transmembrane</keyword>
<feature type="transmembrane region" description="Helical" evidence="2">
    <location>
        <begin position="21"/>
        <end position="41"/>
    </location>
</feature>
<sequence length="137" mass="14381">MVFDPRTLLGSSWTESGSRSTVLQPLGWFIGISFSASVALFSVHAPIWAGAAALGLAGLGAIVYLGAYGYFAVTDKDSLRSEKYGIQKMAIQRGIVGDDLGYVIEESPTTFGSHALQQLPKNGGAELPRSSGESDAP</sequence>
<evidence type="ECO:0000256" key="1">
    <source>
        <dbReference type="SAM" id="MobiDB-lite"/>
    </source>
</evidence>
<evidence type="ECO:0000256" key="2">
    <source>
        <dbReference type="SAM" id="Phobius"/>
    </source>
</evidence>
<name>A0A5E4VVW8_9BURK</name>
<dbReference type="RefSeq" id="WP_150684569.1">
    <property type="nucleotide sequence ID" value="NZ_CABPSI010000003.1"/>
</dbReference>
<keyword evidence="2" id="KW-1133">Transmembrane helix</keyword>
<keyword evidence="4" id="KW-1185">Reference proteome</keyword>
<proteinExistence type="predicted"/>
<reference evidence="3 4" key="1">
    <citation type="submission" date="2019-08" db="EMBL/GenBank/DDBJ databases">
        <authorList>
            <person name="Peeters C."/>
        </authorList>
    </citation>
    <scope>NUCLEOTIDE SEQUENCE [LARGE SCALE GENOMIC DNA]</scope>
    <source>
        <strain evidence="3 4">LMG 31115</strain>
    </source>
</reference>
<evidence type="ECO:0000313" key="4">
    <source>
        <dbReference type="Proteomes" id="UP000333828"/>
    </source>
</evidence>
<gene>
    <name evidence="3" type="ORF">PIN31115_02833</name>
</gene>